<dbReference type="PANTHER" id="PTHR35008:SF8">
    <property type="entry name" value="ALCOHOL DEHYDROGENASE CYTOCHROME C SUBUNIT"/>
    <property type="match status" value="1"/>
</dbReference>
<dbReference type="Pfam" id="PF00034">
    <property type="entry name" value="Cytochrom_C"/>
    <property type="match status" value="1"/>
</dbReference>
<dbReference type="RefSeq" id="WP_200067448.1">
    <property type="nucleotide sequence ID" value="NZ_JAEHFW010000003.1"/>
</dbReference>
<gene>
    <name evidence="6" type="ORF">I5M19_16450</name>
</gene>
<name>A0A934UPF3_9SPHI</name>
<evidence type="ECO:0000313" key="6">
    <source>
        <dbReference type="EMBL" id="MBK0380917.1"/>
    </source>
</evidence>
<evidence type="ECO:0000256" key="3">
    <source>
        <dbReference type="ARBA" id="ARBA00023004"/>
    </source>
</evidence>
<dbReference type="InterPro" id="IPR009056">
    <property type="entry name" value="Cyt_c-like_dom"/>
</dbReference>
<dbReference type="Gene3D" id="1.10.760.10">
    <property type="entry name" value="Cytochrome c-like domain"/>
    <property type="match status" value="2"/>
</dbReference>
<dbReference type="Proteomes" id="UP000613193">
    <property type="component" value="Unassembled WGS sequence"/>
</dbReference>
<dbReference type="PROSITE" id="PS51007">
    <property type="entry name" value="CYTC"/>
    <property type="match status" value="2"/>
</dbReference>
<accession>A0A934UPF3</accession>
<dbReference type="EMBL" id="JAEHFW010000003">
    <property type="protein sequence ID" value="MBK0380917.1"/>
    <property type="molecule type" value="Genomic_DNA"/>
</dbReference>
<evidence type="ECO:0000259" key="5">
    <source>
        <dbReference type="PROSITE" id="PS51007"/>
    </source>
</evidence>
<comment type="caution">
    <text evidence="6">The sequence shown here is derived from an EMBL/GenBank/DDBJ whole genome shotgun (WGS) entry which is preliminary data.</text>
</comment>
<keyword evidence="7" id="KW-1185">Reference proteome</keyword>
<sequence length="331" mass="36561">MKKFKKWMAYLVILVVLVIVAGASYLTLALPNVGKPEKLQVELTPKRIARGKYLANNVSVCIDCHSARQWNLFAGPIDTNIIGAGGEKFDERVSFPGTVYVPNITPANLKSWTDGELYRAITTGVKKDGSAIFPIMPYTSYGKMDKEDIYSIIAYLRTLKPHAGSFPKRQLNFPLNLLVNTMPQKAVAGKVPDTANTLKYGEYLVMAAACADCHTKAVQGKPVQGMDFAGGNEYNLGTGFTLSSANITPDKKTGIGLWTKEQFIARFRQFADSTAKPARVKPGDFQTIMPWWRYGGMSEKDLAAVYTYLRTVKPVNNAIVKFRPNSVAEKN</sequence>
<dbReference type="GO" id="GO:0020037">
    <property type="term" value="F:heme binding"/>
    <property type="evidence" value="ECO:0007669"/>
    <property type="project" value="InterPro"/>
</dbReference>
<evidence type="ECO:0000256" key="4">
    <source>
        <dbReference type="PROSITE-ProRule" id="PRU00433"/>
    </source>
</evidence>
<reference evidence="6" key="1">
    <citation type="submission" date="2020-12" db="EMBL/GenBank/DDBJ databases">
        <title>Bacterial novel species Mucilaginibacter sp. SD-g isolated from soil.</title>
        <authorList>
            <person name="Jung H.-Y."/>
        </authorList>
    </citation>
    <scope>NUCLEOTIDE SEQUENCE</scope>
    <source>
        <strain evidence="6">SD-g</strain>
    </source>
</reference>
<evidence type="ECO:0000313" key="7">
    <source>
        <dbReference type="Proteomes" id="UP000613193"/>
    </source>
</evidence>
<protein>
    <submittedName>
        <fullName evidence="6">C-type cytochrome</fullName>
    </submittedName>
</protein>
<dbReference type="PANTHER" id="PTHR35008">
    <property type="entry name" value="BLL4482 PROTEIN-RELATED"/>
    <property type="match status" value="1"/>
</dbReference>
<dbReference type="GO" id="GO:0009055">
    <property type="term" value="F:electron transfer activity"/>
    <property type="evidence" value="ECO:0007669"/>
    <property type="project" value="InterPro"/>
</dbReference>
<organism evidence="6 7">
    <name type="scientific">Mucilaginibacter segetis</name>
    <dbReference type="NCBI Taxonomy" id="2793071"/>
    <lineage>
        <taxon>Bacteria</taxon>
        <taxon>Pseudomonadati</taxon>
        <taxon>Bacteroidota</taxon>
        <taxon>Sphingobacteriia</taxon>
        <taxon>Sphingobacteriales</taxon>
        <taxon>Sphingobacteriaceae</taxon>
        <taxon>Mucilaginibacter</taxon>
    </lineage>
</organism>
<evidence type="ECO:0000256" key="1">
    <source>
        <dbReference type="ARBA" id="ARBA00022617"/>
    </source>
</evidence>
<dbReference type="AlphaFoldDB" id="A0A934UPF3"/>
<keyword evidence="1 4" id="KW-0349">Heme</keyword>
<dbReference type="InterPro" id="IPR036909">
    <property type="entry name" value="Cyt_c-like_dom_sf"/>
</dbReference>
<dbReference type="SUPFAM" id="SSF46626">
    <property type="entry name" value="Cytochrome c"/>
    <property type="match status" value="2"/>
</dbReference>
<feature type="domain" description="Cytochrome c" evidence="5">
    <location>
        <begin position="196"/>
        <end position="313"/>
    </location>
</feature>
<keyword evidence="2 4" id="KW-0479">Metal-binding</keyword>
<dbReference type="InterPro" id="IPR051459">
    <property type="entry name" value="Cytochrome_c-type_DH"/>
</dbReference>
<dbReference type="GO" id="GO:0046872">
    <property type="term" value="F:metal ion binding"/>
    <property type="evidence" value="ECO:0007669"/>
    <property type="project" value="UniProtKB-KW"/>
</dbReference>
<proteinExistence type="predicted"/>
<feature type="domain" description="Cytochrome c" evidence="5">
    <location>
        <begin position="46"/>
        <end position="160"/>
    </location>
</feature>
<evidence type="ECO:0000256" key="2">
    <source>
        <dbReference type="ARBA" id="ARBA00022723"/>
    </source>
</evidence>
<keyword evidence="3 4" id="KW-0408">Iron</keyword>